<keyword evidence="6" id="KW-0812">Transmembrane</keyword>
<evidence type="ECO:0000256" key="3">
    <source>
        <dbReference type="ARBA" id="ARBA00022737"/>
    </source>
</evidence>
<proteinExistence type="predicted"/>
<dbReference type="InterPro" id="IPR009030">
    <property type="entry name" value="Growth_fac_rcpt_cys_sf"/>
</dbReference>
<evidence type="ECO:0000313" key="9">
    <source>
        <dbReference type="Proteomes" id="UP000008143"/>
    </source>
</evidence>
<dbReference type="Pfam" id="PF07645">
    <property type="entry name" value="EGF_CA"/>
    <property type="match status" value="2"/>
</dbReference>
<dbReference type="OrthoDB" id="10040649at2759"/>
<dbReference type="PANTHER" id="PTHR24034">
    <property type="entry name" value="EGF-LIKE DOMAIN-CONTAINING PROTEIN"/>
    <property type="match status" value="1"/>
</dbReference>
<feature type="domain" description="EGF-like" evidence="8">
    <location>
        <begin position="111"/>
        <end position="149"/>
    </location>
</feature>
<dbReference type="PANTHER" id="PTHR24034:SF209">
    <property type="entry name" value="EGF-LIKE DOMAIN-CONTAINING PROTEIN"/>
    <property type="match status" value="1"/>
</dbReference>
<dbReference type="InterPro" id="IPR018097">
    <property type="entry name" value="EGF_Ca-bd_CS"/>
</dbReference>
<evidence type="ECO:0000256" key="7">
    <source>
        <dbReference type="SAM" id="SignalP"/>
    </source>
</evidence>
<keyword evidence="9" id="KW-1185">Reference proteome</keyword>
<protein>
    <submittedName>
        <fullName evidence="10">CD97 antigen-like</fullName>
    </submittedName>
</protein>
<organism evidence="9 10">
    <name type="scientific">Xenopus tropicalis</name>
    <name type="common">Western clawed frog</name>
    <name type="synonym">Silurana tropicalis</name>
    <dbReference type="NCBI Taxonomy" id="8364"/>
    <lineage>
        <taxon>Eukaryota</taxon>
        <taxon>Metazoa</taxon>
        <taxon>Chordata</taxon>
        <taxon>Craniata</taxon>
        <taxon>Vertebrata</taxon>
        <taxon>Euteleostomi</taxon>
        <taxon>Amphibia</taxon>
        <taxon>Batrachia</taxon>
        <taxon>Anura</taxon>
        <taxon>Pipoidea</taxon>
        <taxon>Pipidae</taxon>
        <taxon>Xenopodinae</taxon>
        <taxon>Xenopus</taxon>
        <taxon>Silurana</taxon>
    </lineage>
</organism>
<keyword evidence="3" id="KW-0677">Repeat</keyword>
<keyword evidence="6" id="KW-1133">Transmembrane helix</keyword>
<dbReference type="Gene3D" id="2.10.25.10">
    <property type="entry name" value="Laminin"/>
    <property type="match status" value="3"/>
</dbReference>
<dbReference type="SUPFAM" id="SSF57184">
    <property type="entry name" value="Growth factor receptor domain"/>
    <property type="match status" value="1"/>
</dbReference>
<evidence type="ECO:0000256" key="5">
    <source>
        <dbReference type="PROSITE-ProRule" id="PRU00076"/>
    </source>
</evidence>
<dbReference type="SUPFAM" id="SSF82671">
    <property type="entry name" value="SEA domain"/>
    <property type="match status" value="1"/>
</dbReference>
<name>A0A8J1J3F6_XENTR</name>
<sequence length="388" mass="40645">MKALFMLGRLLLFISSIRSGSIIVDFNIATNTADNLTVSNVQQAFTSALTNSTTYTVDPTSYKFAVQNVCATANPCSVYASCISINGVASCQCLSGFNDTSPSAPGRTCVDINECAASTSPCSSLANCTNTIGSYQCQCLSGFNDTNPSVPGTTCTDINECAASTSPCSSLANCTNTIGSYQCQCYPGIQDGNPSNPGQQCIDPVTCFNSTTLCSSANTCLSNTGTICANKKVIPFGIKFNSWTFTTDLYNQSSAAYANLSAQFTGGVVSAVRVTLSDSTFNINVVGFRPGSVIAYFIGTTQSSTLDTSTIQAALLNAVSLLVSSNITNMITYGNTTPASSSDPYYGWRTAVIVIGVFLGVALLLGAVLAAVCNYTRRRSGRYKPGTW</sequence>
<keyword evidence="2 7" id="KW-0732">Signal</keyword>
<evidence type="ECO:0000256" key="2">
    <source>
        <dbReference type="ARBA" id="ARBA00022729"/>
    </source>
</evidence>
<feature type="domain" description="EGF-like" evidence="8">
    <location>
        <begin position="66"/>
        <end position="103"/>
    </location>
</feature>
<evidence type="ECO:0000313" key="10">
    <source>
        <dbReference type="RefSeq" id="XP_031752387.1"/>
    </source>
</evidence>
<dbReference type="CDD" id="cd00054">
    <property type="entry name" value="EGF_CA"/>
    <property type="match status" value="2"/>
</dbReference>
<feature type="chain" id="PRO_5035318523" evidence="7">
    <location>
        <begin position="20"/>
        <end position="388"/>
    </location>
</feature>
<keyword evidence="4" id="KW-1015">Disulfide bond</keyword>
<dbReference type="InterPro" id="IPR036364">
    <property type="entry name" value="SEA_dom_sf"/>
</dbReference>
<dbReference type="AGR" id="Xenbase:XB-GENE-29090635"/>
<evidence type="ECO:0000313" key="11">
    <source>
        <dbReference type="Xenbase" id="XB-GENE-29090635"/>
    </source>
</evidence>
<feature type="transmembrane region" description="Helical" evidence="6">
    <location>
        <begin position="346"/>
        <end position="372"/>
    </location>
</feature>
<dbReference type="PROSITE" id="PS00010">
    <property type="entry name" value="ASX_HYDROXYL"/>
    <property type="match status" value="2"/>
</dbReference>
<reference evidence="10" key="1">
    <citation type="submission" date="2025-08" db="UniProtKB">
        <authorList>
            <consortium name="RefSeq"/>
        </authorList>
    </citation>
    <scope>IDENTIFICATION</scope>
    <source>
        <strain evidence="10">Nigerian</strain>
        <tissue evidence="10">Liver and blood</tissue>
    </source>
</reference>
<keyword evidence="1 5" id="KW-0245">EGF-like domain</keyword>
<keyword evidence="6" id="KW-0472">Membrane</keyword>
<dbReference type="AlphaFoldDB" id="A0A8J1J3F6"/>
<dbReference type="OMA" id="TCEVINV"/>
<dbReference type="SMART" id="SM00179">
    <property type="entry name" value="EGF_CA"/>
    <property type="match status" value="2"/>
</dbReference>
<feature type="domain" description="EGF-like" evidence="8">
    <location>
        <begin position="157"/>
        <end position="195"/>
    </location>
</feature>
<evidence type="ECO:0000256" key="4">
    <source>
        <dbReference type="ARBA" id="ARBA00023157"/>
    </source>
</evidence>
<dbReference type="InterPro" id="IPR000742">
    <property type="entry name" value="EGF"/>
</dbReference>
<dbReference type="InterPro" id="IPR049883">
    <property type="entry name" value="NOTCH1_EGF-like"/>
</dbReference>
<dbReference type="KEGG" id="xtr:108645833"/>
<dbReference type="Xenbase" id="XB-GENE-29090635">
    <property type="gene designation" value="LOC108645833"/>
</dbReference>
<evidence type="ECO:0000256" key="1">
    <source>
        <dbReference type="ARBA" id="ARBA00022536"/>
    </source>
</evidence>
<dbReference type="RefSeq" id="XP_031752387.1">
    <property type="nucleotide sequence ID" value="XM_031896527.1"/>
</dbReference>
<dbReference type="SUPFAM" id="SSF57196">
    <property type="entry name" value="EGF/Laminin"/>
    <property type="match status" value="1"/>
</dbReference>
<gene>
    <name evidence="10 11" type="primary">LOC108645833</name>
</gene>
<dbReference type="Proteomes" id="UP000008143">
    <property type="component" value="Chromosome 2"/>
</dbReference>
<comment type="caution">
    <text evidence="5">Lacks conserved residue(s) required for the propagation of feature annotation.</text>
</comment>
<evidence type="ECO:0000259" key="8">
    <source>
        <dbReference type="PROSITE" id="PS50026"/>
    </source>
</evidence>
<evidence type="ECO:0000256" key="6">
    <source>
        <dbReference type="SAM" id="Phobius"/>
    </source>
</evidence>
<dbReference type="InterPro" id="IPR050751">
    <property type="entry name" value="ECM_structural_protein"/>
</dbReference>
<accession>A0A8J1J3F6</accession>
<dbReference type="SMART" id="SM00181">
    <property type="entry name" value="EGF"/>
    <property type="match status" value="3"/>
</dbReference>
<dbReference type="PROSITE" id="PS01187">
    <property type="entry name" value="EGF_CA"/>
    <property type="match status" value="1"/>
</dbReference>
<dbReference type="FunFam" id="2.10.25.10:FF:000038">
    <property type="entry name" value="Fibrillin 2"/>
    <property type="match status" value="2"/>
</dbReference>
<dbReference type="PROSITE" id="PS50026">
    <property type="entry name" value="EGF_3"/>
    <property type="match status" value="3"/>
</dbReference>
<feature type="signal peptide" evidence="7">
    <location>
        <begin position="1"/>
        <end position="19"/>
    </location>
</feature>
<dbReference type="InterPro" id="IPR000152">
    <property type="entry name" value="EGF-type_Asp/Asn_hydroxyl_site"/>
</dbReference>
<dbReference type="GO" id="GO:0005509">
    <property type="term" value="F:calcium ion binding"/>
    <property type="evidence" value="ECO:0007669"/>
    <property type="project" value="InterPro"/>
</dbReference>
<dbReference type="GeneID" id="108645833"/>
<dbReference type="InterPro" id="IPR001881">
    <property type="entry name" value="EGF-like_Ca-bd_dom"/>
</dbReference>